<reference evidence="3" key="2">
    <citation type="journal article" date="2022" name="Hortic Res">
        <title>The genome of Dioscorea zingiberensis sheds light on the biosynthesis, origin and evolution of the medicinally important diosgenin saponins.</title>
        <authorList>
            <person name="Li Y."/>
            <person name="Tan C."/>
            <person name="Li Z."/>
            <person name="Guo J."/>
            <person name="Li S."/>
            <person name="Chen X."/>
            <person name="Wang C."/>
            <person name="Dai X."/>
            <person name="Yang H."/>
            <person name="Song W."/>
            <person name="Hou L."/>
            <person name="Xu J."/>
            <person name="Tong Z."/>
            <person name="Xu A."/>
            <person name="Yuan X."/>
            <person name="Wang W."/>
            <person name="Yang Q."/>
            <person name="Chen L."/>
            <person name="Sun Z."/>
            <person name="Wang K."/>
            <person name="Pan B."/>
            <person name="Chen J."/>
            <person name="Bao Y."/>
            <person name="Liu F."/>
            <person name="Qi X."/>
            <person name="Gang D.R."/>
            <person name="Wen J."/>
            <person name="Li J."/>
        </authorList>
    </citation>
    <scope>NUCLEOTIDE SEQUENCE</scope>
    <source>
        <strain evidence="3">Dzin_1.0</strain>
    </source>
</reference>
<proteinExistence type="predicted"/>
<sequence length="544" mass="61691">MAQRPSVSIPNLRSSPSKSSRGNPNSPDSSDSKVSKPFDRKPSIKSSSFSATEKRAVRVSEMQQQLNQLQEELKKMKEERSRVVKELTEAKKMVSSQNNTKEDLKLYKDRIEFLELEVQKAKESERKMLESMISQTKLLEQTKISLEEAKLEIRSLKETMNRAESLVNGGSHVETNGSSDLIQAKEEIMVLRNELKLAMGAEEKSKKAMDDLAIALKEVTTEANQVKERLLIAESELDNVRVEAQRSKNQLKSMEENYQAALEESERLKFDLDEAITAWNAKEDGFIDCMKVSEGEMSKARLENDKLIDSQRIVREENAKLRDILKQAVNEASVVKETLEIVRNENSHLKDMIAEKENALQKIKQDYESLKVSEAAALGSVNELKGFLAATTSTGDSTRISTAFESRSFRQTRAAVNDDKVNKSSTKFLSDRWKGENPKIQNGRRHSIGEPGKFKGPAFDSTESPEYERDRMFASISNISDWKVPSSIVTDDTGTLSLDGYDHLDVANNLDVMEHDSITSDKQKKKKTMFRKFGEMIRRRSFHK</sequence>
<keyword evidence="4" id="KW-1185">Reference proteome</keyword>
<keyword evidence="1" id="KW-0175">Coiled coil</keyword>
<comment type="caution">
    <text evidence="3">The sequence shown here is derived from an EMBL/GenBank/DDBJ whole genome shotgun (WGS) entry which is preliminary data.</text>
</comment>
<gene>
    <name evidence="3" type="ORF">J5N97_002920</name>
</gene>
<evidence type="ECO:0000256" key="1">
    <source>
        <dbReference type="SAM" id="Coils"/>
    </source>
</evidence>
<accession>A0A9D5D4V2</accession>
<evidence type="ECO:0000256" key="2">
    <source>
        <dbReference type="SAM" id="MobiDB-lite"/>
    </source>
</evidence>
<dbReference type="AlphaFoldDB" id="A0A9D5D4V2"/>
<organism evidence="3 4">
    <name type="scientific">Dioscorea zingiberensis</name>
    <dbReference type="NCBI Taxonomy" id="325984"/>
    <lineage>
        <taxon>Eukaryota</taxon>
        <taxon>Viridiplantae</taxon>
        <taxon>Streptophyta</taxon>
        <taxon>Embryophyta</taxon>
        <taxon>Tracheophyta</taxon>
        <taxon>Spermatophyta</taxon>
        <taxon>Magnoliopsida</taxon>
        <taxon>Liliopsida</taxon>
        <taxon>Dioscoreales</taxon>
        <taxon>Dioscoreaceae</taxon>
        <taxon>Dioscorea</taxon>
    </lineage>
</organism>
<feature type="compositionally biased region" description="Low complexity" evidence="2">
    <location>
        <begin position="19"/>
        <end position="29"/>
    </location>
</feature>
<dbReference type="EMBL" id="JAGGNH010000001">
    <property type="protein sequence ID" value="KAJ0984564.1"/>
    <property type="molecule type" value="Genomic_DNA"/>
</dbReference>
<feature type="coiled-coil region" evidence="1">
    <location>
        <begin position="325"/>
        <end position="373"/>
    </location>
</feature>
<dbReference type="Proteomes" id="UP001085076">
    <property type="component" value="Miscellaneous, Linkage group lg01"/>
</dbReference>
<name>A0A9D5D4V2_9LILI</name>
<feature type="compositionally biased region" description="Polar residues" evidence="2">
    <location>
        <begin position="1"/>
        <end position="18"/>
    </location>
</feature>
<dbReference type="OrthoDB" id="774313at2759"/>
<dbReference type="PANTHER" id="PTHR35164">
    <property type="entry name" value="EXPRESSED PROTEIN"/>
    <property type="match status" value="1"/>
</dbReference>
<feature type="region of interest" description="Disordered" evidence="2">
    <location>
        <begin position="433"/>
        <end position="465"/>
    </location>
</feature>
<feature type="compositionally biased region" description="Basic and acidic residues" evidence="2">
    <location>
        <begin position="30"/>
        <end position="42"/>
    </location>
</feature>
<feature type="region of interest" description="Disordered" evidence="2">
    <location>
        <begin position="1"/>
        <end position="56"/>
    </location>
</feature>
<evidence type="ECO:0000313" key="3">
    <source>
        <dbReference type="EMBL" id="KAJ0984564.1"/>
    </source>
</evidence>
<reference evidence="3" key="1">
    <citation type="submission" date="2021-03" db="EMBL/GenBank/DDBJ databases">
        <authorList>
            <person name="Li Z."/>
            <person name="Yang C."/>
        </authorList>
    </citation>
    <scope>NUCLEOTIDE SEQUENCE</scope>
    <source>
        <strain evidence="3">Dzin_1.0</strain>
        <tissue evidence="3">Leaf</tissue>
    </source>
</reference>
<protein>
    <submittedName>
        <fullName evidence="3">Uncharacterized protein</fullName>
    </submittedName>
</protein>
<evidence type="ECO:0000313" key="4">
    <source>
        <dbReference type="Proteomes" id="UP001085076"/>
    </source>
</evidence>
<dbReference type="PANTHER" id="PTHR35164:SF14">
    <property type="entry name" value="OS04G0450900 PROTEIN"/>
    <property type="match status" value="1"/>
</dbReference>